<proteinExistence type="predicted"/>
<name>A0A0E9PV43_ANGAN</name>
<evidence type="ECO:0000313" key="1">
    <source>
        <dbReference type="EMBL" id="JAH08359.1"/>
    </source>
</evidence>
<reference evidence="1" key="2">
    <citation type="journal article" date="2015" name="Fish Shellfish Immunol.">
        <title>Early steps in the European eel (Anguilla anguilla)-Vibrio vulnificus interaction in the gills: Role of the RtxA13 toxin.</title>
        <authorList>
            <person name="Callol A."/>
            <person name="Pajuelo D."/>
            <person name="Ebbesson L."/>
            <person name="Teles M."/>
            <person name="MacKenzie S."/>
            <person name="Amaro C."/>
        </authorList>
    </citation>
    <scope>NUCLEOTIDE SEQUENCE</scope>
</reference>
<accession>A0A0E9PV43</accession>
<protein>
    <submittedName>
        <fullName evidence="1">Uncharacterized protein</fullName>
    </submittedName>
</protein>
<dbReference type="EMBL" id="GBXM01100218">
    <property type="protein sequence ID" value="JAH08359.1"/>
    <property type="molecule type" value="Transcribed_RNA"/>
</dbReference>
<sequence>MQGIARGRTAGAREWPWPLAFKANRWCYEAVQNTSCPNSEGGGGGCSILKAKC</sequence>
<dbReference type="AlphaFoldDB" id="A0A0E9PV43"/>
<organism evidence="1">
    <name type="scientific">Anguilla anguilla</name>
    <name type="common">European freshwater eel</name>
    <name type="synonym">Muraena anguilla</name>
    <dbReference type="NCBI Taxonomy" id="7936"/>
    <lineage>
        <taxon>Eukaryota</taxon>
        <taxon>Metazoa</taxon>
        <taxon>Chordata</taxon>
        <taxon>Craniata</taxon>
        <taxon>Vertebrata</taxon>
        <taxon>Euteleostomi</taxon>
        <taxon>Actinopterygii</taxon>
        <taxon>Neopterygii</taxon>
        <taxon>Teleostei</taxon>
        <taxon>Anguilliformes</taxon>
        <taxon>Anguillidae</taxon>
        <taxon>Anguilla</taxon>
    </lineage>
</organism>
<reference evidence="1" key="1">
    <citation type="submission" date="2014-11" db="EMBL/GenBank/DDBJ databases">
        <authorList>
            <person name="Amaro Gonzalez C."/>
        </authorList>
    </citation>
    <scope>NUCLEOTIDE SEQUENCE</scope>
</reference>